<evidence type="ECO:0000313" key="2">
    <source>
        <dbReference type="EMBL" id="MBC2474357.1"/>
    </source>
</evidence>
<gene>
    <name evidence="2" type="ORF">HGI39_06455</name>
</gene>
<accession>A0AAW3W644</accession>
<keyword evidence="1" id="KW-0472">Membrane</keyword>
<organism evidence="2 3">
    <name type="scientific">Clostridium beijerinckii</name>
    <name type="common">Clostridium MP</name>
    <dbReference type="NCBI Taxonomy" id="1520"/>
    <lineage>
        <taxon>Bacteria</taxon>
        <taxon>Bacillati</taxon>
        <taxon>Bacillota</taxon>
        <taxon>Clostridia</taxon>
        <taxon>Eubacteriales</taxon>
        <taxon>Clostridiaceae</taxon>
        <taxon>Clostridium</taxon>
    </lineage>
</organism>
<comment type="caution">
    <text evidence="2">The sequence shown here is derived from an EMBL/GenBank/DDBJ whole genome shotgun (WGS) entry which is preliminary data.</text>
</comment>
<reference evidence="2" key="1">
    <citation type="submission" date="2020-04" db="EMBL/GenBank/DDBJ databases">
        <authorList>
            <person name="Brown S."/>
        </authorList>
    </citation>
    <scope>NUCLEOTIDE SEQUENCE</scope>
    <source>
        <strain evidence="2">DJ015</strain>
    </source>
</reference>
<keyword evidence="1" id="KW-0812">Transmembrane</keyword>
<name>A0AAW3W644_CLOBE</name>
<feature type="transmembrane region" description="Helical" evidence="1">
    <location>
        <begin position="34"/>
        <end position="61"/>
    </location>
</feature>
<dbReference type="Proteomes" id="UP001194098">
    <property type="component" value="Unassembled WGS sequence"/>
</dbReference>
<reference evidence="2" key="2">
    <citation type="journal article" date="2022" name="Nat. Biotechnol.">
        <title>Carbon-negative production of acetone and isopropanol by gas fermentation at industrial pilot scale.</title>
        <authorList>
            <person name="Liew F.E."/>
            <person name="Nogle R."/>
            <person name="Abdalla T."/>
            <person name="Rasor B.J."/>
            <person name="Canter C."/>
            <person name="Jensen R.O."/>
            <person name="Wang L."/>
            <person name="Strutz J."/>
            <person name="Chirania P."/>
            <person name="De Tissera S."/>
            <person name="Mueller A.P."/>
            <person name="Ruan Z."/>
            <person name="Gao A."/>
            <person name="Tran L."/>
            <person name="Engle N.L."/>
            <person name="Bromley J.C."/>
            <person name="Daniell J."/>
            <person name="Conrado R."/>
            <person name="Tschaplinski T.J."/>
            <person name="Giannone R.J."/>
            <person name="Hettich R.L."/>
            <person name="Karim A.S."/>
            <person name="Simpson S.D."/>
            <person name="Brown S.D."/>
            <person name="Leang C."/>
            <person name="Jewett M.C."/>
            <person name="Kopke M."/>
        </authorList>
    </citation>
    <scope>NUCLEOTIDE SEQUENCE</scope>
    <source>
        <strain evidence="2">DJ015</strain>
    </source>
</reference>
<evidence type="ECO:0000313" key="3">
    <source>
        <dbReference type="Proteomes" id="UP001194098"/>
    </source>
</evidence>
<dbReference type="EMBL" id="JABAGV010000012">
    <property type="protein sequence ID" value="MBC2474357.1"/>
    <property type="molecule type" value="Genomic_DNA"/>
</dbReference>
<proteinExistence type="predicted"/>
<keyword evidence="1" id="KW-1133">Transmembrane helix</keyword>
<protein>
    <submittedName>
        <fullName evidence="2">Uncharacterized protein</fullName>
    </submittedName>
</protein>
<evidence type="ECO:0000256" key="1">
    <source>
        <dbReference type="SAM" id="Phobius"/>
    </source>
</evidence>
<sequence>MKYYIDKTMKFLEKTRKIYINNSKFEVEIEFCNMFVLLAIIIILLIINAGLLGYVIGGIVYR</sequence>
<dbReference type="RefSeq" id="WP_171780287.1">
    <property type="nucleotide sequence ID" value="NZ_JABAGV010000012.1"/>
</dbReference>
<dbReference type="AlphaFoldDB" id="A0AAW3W644"/>